<dbReference type="STRING" id="1637975.AN957_15555"/>
<evidence type="ECO:0000256" key="1">
    <source>
        <dbReference type="ARBA" id="ARBA00008954"/>
    </source>
</evidence>
<dbReference type="CDD" id="cd00610">
    <property type="entry name" value="OAT_like"/>
    <property type="match status" value="1"/>
</dbReference>
<accession>A0A0Q3QNW9</accession>
<keyword evidence="7" id="KW-1185">Reference proteome</keyword>
<evidence type="ECO:0000256" key="3">
    <source>
        <dbReference type="ARBA" id="ARBA00022679"/>
    </source>
</evidence>
<evidence type="ECO:0000313" key="6">
    <source>
        <dbReference type="EMBL" id="KQL19841.1"/>
    </source>
</evidence>
<dbReference type="PANTHER" id="PTHR43094">
    <property type="entry name" value="AMINOTRANSFERASE"/>
    <property type="match status" value="1"/>
</dbReference>
<reference evidence="6 7" key="1">
    <citation type="submission" date="2015-09" db="EMBL/GenBank/DDBJ databases">
        <title>Genome sequencing project for genomic taxonomy and phylogenomics of Bacillus-like bacteria.</title>
        <authorList>
            <person name="Liu B."/>
            <person name="Wang J."/>
            <person name="Zhu Y."/>
            <person name="Liu G."/>
            <person name="Chen Q."/>
            <person name="Chen Z."/>
            <person name="Lan J."/>
            <person name="Che J."/>
            <person name="Ge C."/>
            <person name="Shi H."/>
            <person name="Pan Z."/>
            <person name="Liu X."/>
        </authorList>
    </citation>
    <scope>NUCLEOTIDE SEQUENCE [LARGE SCALE GENOMIC DNA]</scope>
    <source>
        <strain evidence="6 7">FJAT-18043</strain>
    </source>
</reference>
<dbReference type="PATRIC" id="fig|1637975.4.peg.3012"/>
<organism evidence="6 7">
    <name type="scientific">Cytobacillus solani</name>
    <dbReference type="NCBI Taxonomy" id="1637975"/>
    <lineage>
        <taxon>Bacteria</taxon>
        <taxon>Bacillati</taxon>
        <taxon>Bacillota</taxon>
        <taxon>Bacilli</taxon>
        <taxon>Bacillales</taxon>
        <taxon>Bacillaceae</taxon>
        <taxon>Cytobacillus</taxon>
    </lineage>
</organism>
<comment type="similarity">
    <text evidence="1 5">Belongs to the class-III pyridoxal-phosphate-dependent aminotransferase family.</text>
</comment>
<dbReference type="InterPro" id="IPR015421">
    <property type="entry name" value="PyrdxlP-dep_Trfase_major"/>
</dbReference>
<dbReference type="SUPFAM" id="SSF53383">
    <property type="entry name" value="PLP-dependent transferases"/>
    <property type="match status" value="1"/>
</dbReference>
<dbReference type="InterPro" id="IPR049704">
    <property type="entry name" value="Aminotrans_3_PPA_site"/>
</dbReference>
<dbReference type="PIRSF" id="PIRSF000521">
    <property type="entry name" value="Transaminase_4ab_Lys_Orn"/>
    <property type="match status" value="1"/>
</dbReference>
<dbReference type="Proteomes" id="UP000050996">
    <property type="component" value="Unassembled WGS sequence"/>
</dbReference>
<keyword evidence="2 6" id="KW-0032">Aminotransferase</keyword>
<dbReference type="AlphaFoldDB" id="A0A0Q3QNW9"/>
<evidence type="ECO:0000256" key="4">
    <source>
        <dbReference type="ARBA" id="ARBA00022898"/>
    </source>
</evidence>
<evidence type="ECO:0000313" key="7">
    <source>
        <dbReference type="Proteomes" id="UP000050996"/>
    </source>
</evidence>
<keyword evidence="4 5" id="KW-0663">Pyridoxal phosphate</keyword>
<dbReference type="InterPro" id="IPR015422">
    <property type="entry name" value="PyrdxlP-dep_Trfase_small"/>
</dbReference>
<dbReference type="Gene3D" id="3.90.1150.10">
    <property type="entry name" value="Aspartate Aminotransferase, domain 1"/>
    <property type="match status" value="1"/>
</dbReference>
<keyword evidence="3 6" id="KW-0808">Transferase</keyword>
<dbReference type="FunFam" id="3.40.640.10:FF:000014">
    <property type="entry name" value="Adenosylmethionine-8-amino-7-oxononanoate aminotransferase, probable"/>
    <property type="match status" value="1"/>
</dbReference>
<proteinExistence type="inferred from homology"/>
<dbReference type="PANTHER" id="PTHR43094:SF1">
    <property type="entry name" value="AMINOTRANSFERASE CLASS-III"/>
    <property type="match status" value="1"/>
</dbReference>
<evidence type="ECO:0000256" key="2">
    <source>
        <dbReference type="ARBA" id="ARBA00022576"/>
    </source>
</evidence>
<dbReference type="Pfam" id="PF00202">
    <property type="entry name" value="Aminotran_3"/>
    <property type="match status" value="1"/>
</dbReference>
<gene>
    <name evidence="6" type="ORF">AN957_15555</name>
</gene>
<dbReference type="Gene3D" id="3.40.640.10">
    <property type="entry name" value="Type I PLP-dependent aspartate aminotransferase-like (Major domain)"/>
    <property type="match status" value="1"/>
</dbReference>
<dbReference type="InterPro" id="IPR005814">
    <property type="entry name" value="Aminotrans_3"/>
</dbReference>
<protein>
    <submittedName>
        <fullName evidence="6">Aminotransferase</fullName>
    </submittedName>
</protein>
<dbReference type="GO" id="GO:0008483">
    <property type="term" value="F:transaminase activity"/>
    <property type="evidence" value="ECO:0007669"/>
    <property type="project" value="UniProtKB-KW"/>
</dbReference>
<dbReference type="InterPro" id="IPR015424">
    <property type="entry name" value="PyrdxlP-dep_Trfase"/>
</dbReference>
<dbReference type="EMBL" id="LJIX01000006">
    <property type="protein sequence ID" value="KQL19841.1"/>
    <property type="molecule type" value="Genomic_DNA"/>
</dbReference>
<dbReference type="RefSeq" id="WP_053476373.1">
    <property type="nucleotide sequence ID" value="NZ_LJIX01000006.1"/>
</dbReference>
<dbReference type="PROSITE" id="PS00600">
    <property type="entry name" value="AA_TRANSFER_CLASS_3"/>
    <property type="match status" value="1"/>
</dbReference>
<comment type="caution">
    <text evidence="6">The sequence shown here is derived from an EMBL/GenBank/DDBJ whole genome shotgun (WGS) entry which is preliminary data.</text>
</comment>
<sequence>MEKVKNSVQELMELDKKYFLHPTSPIKQQQDQGPSFIFTEGKGVMLTDILGNTVIDGMSSLWNVNVGHGREELGKVAMEQMSKLAFSSCFATYSNEPAIRLAAKLAEIAPGNLNATFFTSGGSEANDTAYKLARHYWILKGQPNRKKIISRTKSYHGVAMGSTNATGLKPFREFTNAFDPDFCYADHFSSEDLRRVIEAEGPETIAAFIAEPVQGAGGLHVAPDDYFKEVKSICNEYGILLITDEVITGFGRTGKYFGIEHYGVVPDMMCFAKGITSGYAQLGGVMLSETIHQDYMELSTGTLLHGYTYSGHPMACAVALKNIELIEEEGLIANAEKMGAEMHKGFQWIEGERKIIGKVKGLGLMGGLELVKDRNTNEKFQNPVAPLVVTEAAKRGLICRSVVFDGQDTVVFAPPLIISKEEMAKMIDILHDAIAAVEAEVLQ</sequence>
<name>A0A0Q3QNW9_9BACI</name>
<dbReference type="GO" id="GO:0030170">
    <property type="term" value="F:pyridoxal phosphate binding"/>
    <property type="evidence" value="ECO:0007669"/>
    <property type="project" value="InterPro"/>
</dbReference>
<evidence type="ECO:0000256" key="5">
    <source>
        <dbReference type="RuleBase" id="RU003560"/>
    </source>
</evidence>